<name>A0AAV4ML08_9ARAC</name>
<organism evidence="1 2">
    <name type="scientific">Caerostris darwini</name>
    <dbReference type="NCBI Taxonomy" id="1538125"/>
    <lineage>
        <taxon>Eukaryota</taxon>
        <taxon>Metazoa</taxon>
        <taxon>Ecdysozoa</taxon>
        <taxon>Arthropoda</taxon>
        <taxon>Chelicerata</taxon>
        <taxon>Arachnida</taxon>
        <taxon>Araneae</taxon>
        <taxon>Araneomorphae</taxon>
        <taxon>Entelegynae</taxon>
        <taxon>Araneoidea</taxon>
        <taxon>Araneidae</taxon>
        <taxon>Caerostris</taxon>
    </lineage>
</organism>
<reference evidence="1 2" key="1">
    <citation type="submission" date="2021-06" db="EMBL/GenBank/DDBJ databases">
        <title>Caerostris darwini draft genome.</title>
        <authorList>
            <person name="Kono N."/>
            <person name="Arakawa K."/>
        </authorList>
    </citation>
    <scope>NUCLEOTIDE SEQUENCE [LARGE SCALE GENOMIC DNA]</scope>
</reference>
<dbReference type="AlphaFoldDB" id="A0AAV4ML08"/>
<evidence type="ECO:0000313" key="1">
    <source>
        <dbReference type="EMBL" id="GIX71474.1"/>
    </source>
</evidence>
<sequence length="275" mass="32579">MSLDLKFEVFSCHVCRYFLTTIYPDIALRDVRDLYREERLSESDYEDTCSEIYISAVKCLSVMTNYCQSEFINKSREEYSDSLSDFYDFIIRTCNRQDFFGSLTIFERMLSTLEFVVGLGTYCYVHSIHFNTSPMLYIPLSWAMYFDRHSQEFYEQGGWTKLKEVALLYDYISNPVHRLFALNYRFKVETTITNRVNECVENVLSFQKTLTPFEYKNLVKSWVKFSIQNRKISCNRNRENSVNISMLGMNLKSICDNVLQEQKKKSESNLLQSTM</sequence>
<accession>A0AAV4ML08</accession>
<dbReference type="EMBL" id="BPLQ01000453">
    <property type="protein sequence ID" value="GIX71474.1"/>
    <property type="molecule type" value="Genomic_DNA"/>
</dbReference>
<comment type="caution">
    <text evidence="1">The sequence shown here is derived from an EMBL/GenBank/DDBJ whole genome shotgun (WGS) entry which is preliminary data.</text>
</comment>
<proteinExistence type="predicted"/>
<gene>
    <name evidence="1" type="primary">AVEN_82261_1</name>
    <name evidence="1" type="ORF">CDAR_196061</name>
</gene>
<dbReference type="Proteomes" id="UP001054837">
    <property type="component" value="Unassembled WGS sequence"/>
</dbReference>
<evidence type="ECO:0000313" key="2">
    <source>
        <dbReference type="Proteomes" id="UP001054837"/>
    </source>
</evidence>
<protein>
    <submittedName>
        <fullName evidence="1">Uncharacterized protein</fullName>
    </submittedName>
</protein>
<keyword evidence="2" id="KW-1185">Reference proteome</keyword>